<dbReference type="VEuPathDB" id="ToxoDB:EAH_00064090"/>
<keyword evidence="5" id="KW-0508">mRNA splicing</keyword>
<dbReference type="Pfam" id="PF23231">
    <property type="entry name" value="HAT_Syf1_CNRKL1_C"/>
    <property type="match status" value="1"/>
</dbReference>
<dbReference type="GO" id="GO:0000974">
    <property type="term" value="C:Prp19 complex"/>
    <property type="evidence" value="ECO:0007669"/>
    <property type="project" value="TreeGrafter"/>
</dbReference>
<dbReference type="InterPro" id="IPR011990">
    <property type="entry name" value="TPR-like_helical_dom_sf"/>
</dbReference>
<reference evidence="8" key="1">
    <citation type="submission" date="2013-10" db="EMBL/GenBank/DDBJ databases">
        <title>Genomic analysis of the causative agents of coccidiosis in chickens.</title>
        <authorList>
            <person name="Reid A.J."/>
            <person name="Blake D."/>
            <person name="Billington K."/>
            <person name="Browne H."/>
            <person name="Dunn M."/>
            <person name="Hung S."/>
            <person name="Kawahara F."/>
            <person name="Miranda-Saavedra D."/>
            <person name="Mourier T."/>
            <person name="Nagra H."/>
            <person name="Otto T.D."/>
            <person name="Rawlings N."/>
            <person name="Sanchez A."/>
            <person name="Sanders M."/>
            <person name="Subramaniam C."/>
            <person name="Tay Y."/>
            <person name="Dear P."/>
            <person name="Doerig C."/>
            <person name="Gruber A."/>
            <person name="Parkinson J."/>
            <person name="Shirley M."/>
            <person name="Wan K.L."/>
            <person name="Berriman M."/>
            <person name="Tomley F."/>
            <person name="Pain A."/>
        </authorList>
    </citation>
    <scope>NUCLEOTIDE SEQUENCE [LARGE SCALE GENOMIC DNA]</scope>
    <source>
        <strain evidence="8">Houghton</strain>
    </source>
</reference>
<evidence type="ECO:0000259" key="7">
    <source>
        <dbReference type="Pfam" id="PF23231"/>
    </source>
</evidence>
<evidence type="ECO:0000256" key="3">
    <source>
        <dbReference type="ARBA" id="ARBA00022664"/>
    </source>
</evidence>
<dbReference type="GO" id="GO:0071014">
    <property type="term" value="C:post-mRNA release spliceosomal complex"/>
    <property type="evidence" value="ECO:0007669"/>
    <property type="project" value="TreeGrafter"/>
</dbReference>
<dbReference type="GO" id="GO:0071011">
    <property type="term" value="C:precatalytic spliceosome"/>
    <property type="evidence" value="ECO:0007669"/>
    <property type="project" value="TreeGrafter"/>
</dbReference>
<evidence type="ECO:0000313" key="8">
    <source>
        <dbReference type="EMBL" id="CDI81971.1"/>
    </source>
</evidence>
<evidence type="ECO:0000256" key="2">
    <source>
        <dbReference type="ARBA" id="ARBA00008644"/>
    </source>
</evidence>
<sequence>YLSNRPSQEAFLRFCKFEERHKNIPRARAGFEKAIELLPEDMLDENFYLKFAAFEERQREQARAKAIYEAALQRVPRGQADELYSKYVAFQKQFGDK</sequence>
<dbReference type="RefSeq" id="XP_013248473.1">
    <property type="nucleotide sequence ID" value="XM_013393019.1"/>
</dbReference>
<comment type="subcellular location">
    <subcellularLocation>
        <location evidence="1">Nucleus</location>
    </subcellularLocation>
</comment>
<dbReference type="SUPFAM" id="SSF48452">
    <property type="entry name" value="TPR-like"/>
    <property type="match status" value="1"/>
</dbReference>
<evidence type="ECO:0000256" key="5">
    <source>
        <dbReference type="ARBA" id="ARBA00023187"/>
    </source>
</evidence>
<dbReference type="InterPro" id="IPR055430">
    <property type="entry name" value="HAT_Syf1_CNRKL1_C"/>
</dbReference>
<proteinExistence type="inferred from homology"/>
<dbReference type="InterPro" id="IPR045075">
    <property type="entry name" value="Syf1-like"/>
</dbReference>
<dbReference type="OrthoDB" id="541719at2759"/>
<organism evidence="8 9">
    <name type="scientific">Eimeria acervulina</name>
    <name type="common">Coccidian parasite</name>
    <dbReference type="NCBI Taxonomy" id="5801"/>
    <lineage>
        <taxon>Eukaryota</taxon>
        <taxon>Sar</taxon>
        <taxon>Alveolata</taxon>
        <taxon>Apicomplexa</taxon>
        <taxon>Conoidasida</taxon>
        <taxon>Coccidia</taxon>
        <taxon>Eucoccidiorida</taxon>
        <taxon>Eimeriorina</taxon>
        <taxon>Eimeriidae</taxon>
        <taxon>Eimeria</taxon>
    </lineage>
</organism>
<dbReference type="PANTHER" id="PTHR11246:SF3">
    <property type="entry name" value="CROOKED NECK-LIKE PROTEIN 1"/>
    <property type="match status" value="1"/>
</dbReference>
<gene>
    <name evidence="8" type="ORF">EAH_00064090</name>
</gene>
<reference evidence="8" key="2">
    <citation type="submission" date="2013-10" db="EMBL/GenBank/DDBJ databases">
        <authorList>
            <person name="Aslett M."/>
        </authorList>
    </citation>
    <scope>NUCLEOTIDE SEQUENCE [LARGE SCALE GENOMIC DNA]</scope>
    <source>
        <strain evidence="8">Houghton</strain>
    </source>
</reference>
<keyword evidence="9" id="KW-1185">Reference proteome</keyword>
<dbReference type="GeneID" id="25274479"/>
<name>U6GP24_EIMAC</name>
<dbReference type="SMART" id="SM00386">
    <property type="entry name" value="HAT"/>
    <property type="match status" value="2"/>
</dbReference>
<dbReference type="GO" id="GO:0071007">
    <property type="term" value="C:U2-type catalytic step 2 spliceosome"/>
    <property type="evidence" value="ECO:0007669"/>
    <property type="project" value="TreeGrafter"/>
</dbReference>
<dbReference type="AlphaFoldDB" id="U6GP24"/>
<evidence type="ECO:0000313" key="9">
    <source>
        <dbReference type="Proteomes" id="UP000018050"/>
    </source>
</evidence>
<comment type="similarity">
    <text evidence="2">Belongs to the crooked-neck family.</text>
</comment>
<protein>
    <submittedName>
        <fullName evidence="8">GF22206, related</fullName>
    </submittedName>
</protein>
<feature type="non-terminal residue" evidence="8">
    <location>
        <position position="1"/>
    </location>
</feature>
<evidence type="ECO:0000256" key="4">
    <source>
        <dbReference type="ARBA" id="ARBA00022737"/>
    </source>
</evidence>
<dbReference type="InterPro" id="IPR003107">
    <property type="entry name" value="HAT"/>
</dbReference>
<accession>U6GP24</accession>
<keyword evidence="4" id="KW-0677">Repeat</keyword>
<keyword evidence="6" id="KW-0539">Nucleus</keyword>
<evidence type="ECO:0000256" key="1">
    <source>
        <dbReference type="ARBA" id="ARBA00004123"/>
    </source>
</evidence>
<feature type="domain" description="Pre-mRNA-splicing factor Syf1/CRNKL1-like C-terminal HAT-repeats" evidence="7">
    <location>
        <begin position="15"/>
        <end position="91"/>
    </location>
</feature>
<evidence type="ECO:0000256" key="6">
    <source>
        <dbReference type="ARBA" id="ARBA00023242"/>
    </source>
</evidence>
<keyword evidence="3" id="KW-0507">mRNA processing</keyword>
<dbReference type="Gene3D" id="1.25.40.10">
    <property type="entry name" value="Tetratricopeptide repeat domain"/>
    <property type="match status" value="1"/>
</dbReference>
<dbReference type="Proteomes" id="UP000018050">
    <property type="component" value="Unassembled WGS sequence"/>
</dbReference>
<dbReference type="PANTHER" id="PTHR11246">
    <property type="entry name" value="PRE-MRNA SPLICING FACTOR"/>
    <property type="match status" value="1"/>
</dbReference>
<dbReference type="GO" id="GO:0000245">
    <property type="term" value="P:spliceosomal complex assembly"/>
    <property type="evidence" value="ECO:0007669"/>
    <property type="project" value="TreeGrafter"/>
</dbReference>
<dbReference type="EMBL" id="HG671935">
    <property type="protein sequence ID" value="CDI81971.1"/>
    <property type="molecule type" value="Genomic_DNA"/>
</dbReference>